<dbReference type="OrthoDB" id="6489458at2759"/>
<sequence>MYTVGVALGVALFLPLSLSRWFRQFFYVRLYTAIQSVIEESLLPVRAEVMAYLDDMTSHDADLRSTGLLRVLEIGAGWGANFCFVKRNIEYWNVDPNKEFNHCFRRQLCKYPKVQMKGHVCGCAEDMKELPDEHFDVVIMTFVLCSAGNGAKVLEEIKRVLVKGGRLLFAEHVAHPRGSPARWLQNFSTFVSSPVSCGCRQNRETWLLYERAGFSKLEMKEANLDIPYAFNRICYGIAEV</sequence>
<evidence type="ECO:0000313" key="2">
    <source>
        <dbReference type="EMBL" id="KAH9382051.1"/>
    </source>
</evidence>
<dbReference type="GO" id="GO:0008757">
    <property type="term" value="F:S-adenosylmethionine-dependent methyltransferase activity"/>
    <property type="evidence" value="ECO:0007669"/>
    <property type="project" value="InterPro"/>
</dbReference>
<feature type="domain" description="Methyltransferase type 11" evidence="1">
    <location>
        <begin position="72"/>
        <end position="169"/>
    </location>
</feature>
<gene>
    <name evidence="2" type="ORF">HPB48_008524</name>
</gene>
<name>A0A9J6H423_HAELO</name>
<dbReference type="CDD" id="cd02440">
    <property type="entry name" value="AdoMet_MTases"/>
    <property type="match status" value="1"/>
</dbReference>
<dbReference type="Proteomes" id="UP000821853">
    <property type="component" value="Chromosome 9"/>
</dbReference>
<dbReference type="EMBL" id="JABSTR010000011">
    <property type="protein sequence ID" value="KAH9382051.1"/>
    <property type="molecule type" value="Genomic_DNA"/>
</dbReference>
<evidence type="ECO:0000313" key="3">
    <source>
        <dbReference type="Proteomes" id="UP000821853"/>
    </source>
</evidence>
<protein>
    <recommendedName>
        <fullName evidence="1">Methyltransferase type 11 domain-containing protein</fullName>
    </recommendedName>
</protein>
<dbReference type="InterPro" id="IPR013216">
    <property type="entry name" value="Methyltransf_11"/>
</dbReference>
<accession>A0A9J6H423</accession>
<reference evidence="2 3" key="1">
    <citation type="journal article" date="2020" name="Cell">
        <title>Large-Scale Comparative Analyses of Tick Genomes Elucidate Their Genetic Diversity and Vector Capacities.</title>
        <authorList>
            <consortium name="Tick Genome and Microbiome Consortium (TIGMIC)"/>
            <person name="Jia N."/>
            <person name="Wang J."/>
            <person name="Shi W."/>
            <person name="Du L."/>
            <person name="Sun Y."/>
            <person name="Zhan W."/>
            <person name="Jiang J.F."/>
            <person name="Wang Q."/>
            <person name="Zhang B."/>
            <person name="Ji P."/>
            <person name="Bell-Sakyi L."/>
            <person name="Cui X.M."/>
            <person name="Yuan T.T."/>
            <person name="Jiang B.G."/>
            <person name="Yang W.F."/>
            <person name="Lam T.T."/>
            <person name="Chang Q.C."/>
            <person name="Ding S.J."/>
            <person name="Wang X.J."/>
            <person name="Zhu J.G."/>
            <person name="Ruan X.D."/>
            <person name="Zhao L."/>
            <person name="Wei J.T."/>
            <person name="Ye R.Z."/>
            <person name="Que T.C."/>
            <person name="Du C.H."/>
            <person name="Zhou Y.H."/>
            <person name="Cheng J.X."/>
            <person name="Dai P.F."/>
            <person name="Guo W.B."/>
            <person name="Han X.H."/>
            <person name="Huang E.J."/>
            <person name="Li L.F."/>
            <person name="Wei W."/>
            <person name="Gao Y.C."/>
            <person name="Liu J.Z."/>
            <person name="Shao H.Z."/>
            <person name="Wang X."/>
            <person name="Wang C.C."/>
            <person name="Yang T.C."/>
            <person name="Huo Q.B."/>
            <person name="Li W."/>
            <person name="Chen H.Y."/>
            <person name="Chen S.E."/>
            <person name="Zhou L.G."/>
            <person name="Ni X.B."/>
            <person name="Tian J.H."/>
            <person name="Sheng Y."/>
            <person name="Liu T."/>
            <person name="Pan Y.S."/>
            <person name="Xia L.Y."/>
            <person name="Li J."/>
            <person name="Zhao F."/>
            <person name="Cao W.C."/>
        </authorList>
    </citation>
    <scope>NUCLEOTIDE SEQUENCE [LARGE SCALE GENOMIC DNA]</scope>
    <source>
        <strain evidence="2">HaeL-2018</strain>
    </source>
</reference>
<dbReference type="PANTHER" id="PTHR45036:SF1">
    <property type="entry name" value="METHYLTRANSFERASE LIKE 7A"/>
    <property type="match status" value="1"/>
</dbReference>
<evidence type="ECO:0000259" key="1">
    <source>
        <dbReference type="Pfam" id="PF08241"/>
    </source>
</evidence>
<dbReference type="PANTHER" id="PTHR45036">
    <property type="entry name" value="METHYLTRANSFERASE LIKE 7B"/>
    <property type="match status" value="1"/>
</dbReference>
<keyword evidence="3" id="KW-1185">Reference proteome</keyword>
<dbReference type="SUPFAM" id="SSF53335">
    <property type="entry name" value="S-adenosyl-L-methionine-dependent methyltransferases"/>
    <property type="match status" value="1"/>
</dbReference>
<dbReference type="AlphaFoldDB" id="A0A9J6H423"/>
<dbReference type="OMA" id="YHVYGFA"/>
<organism evidence="2 3">
    <name type="scientific">Haemaphysalis longicornis</name>
    <name type="common">Bush tick</name>
    <dbReference type="NCBI Taxonomy" id="44386"/>
    <lineage>
        <taxon>Eukaryota</taxon>
        <taxon>Metazoa</taxon>
        <taxon>Ecdysozoa</taxon>
        <taxon>Arthropoda</taxon>
        <taxon>Chelicerata</taxon>
        <taxon>Arachnida</taxon>
        <taxon>Acari</taxon>
        <taxon>Parasitiformes</taxon>
        <taxon>Ixodida</taxon>
        <taxon>Ixodoidea</taxon>
        <taxon>Ixodidae</taxon>
        <taxon>Haemaphysalinae</taxon>
        <taxon>Haemaphysalis</taxon>
    </lineage>
</organism>
<dbReference type="InterPro" id="IPR029063">
    <property type="entry name" value="SAM-dependent_MTases_sf"/>
</dbReference>
<comment type="caution">
    <text evidence="2">The sequence shown here is derived from an EMBL/GenBank/DDBJ whole genome shotgun (WGS) entry which is preliminary data.</text>
</comment>
<proteinExistence type="predicted"/>
<dbReference type="InterPro" id="IPR052356">
    <property type="entry name" value="Thiol_S-MT"/>
</dbReference>
<dbReference type="Gene3D" id="3.40.50.150">
    <property type="entry name" value="Vaccinia Virus protein VP39"/>
    <property type="match status" value="1"/>
</dbReference>
<dbReference type="VEuPathDB" id="VectorBase:HLOH_041963"/>
<dbReference type="Pfam" id="PF08241">
    <property type="entry name" value="Methyltransf_11"/>
    <property type="match status" value="1"/>
</dbReference>